<evidence type="ECO:0000256" key="4">
    <source>
        <dbReference type="ARBA" id="ARBA00022801"/>
    </source>
</evidence>
<evidence type="ECO:0000313" key="7">
    <source>
        <dbReference type="EMBL" id="CPA78348.1"/>
    </source>
</evidence>
<dbReference type="SUPFAM" id="SSF51445">
    <property type="entry name" value="(Trans)glycosidases"/>
    <property type="match status" value="1"/>
</dbReference>
<comment type="similarity">
    <text evidence="2">Belongs to the glycosyl hydrolase 3 family.</text>
</comment>
<dbReference type="InterPro" id="IPR001764">
    <property type="entry name" value="Glyco_hydro_3_N"/>
</dbReference>
<evidence type="ECO:0000313" key="8">
    <source>
        <dbReference type="Proteomes" id="UP000039021"/>
    </source>
</evidence>
<dbReference type="Gene3D" id="3.20.20.300">
    <property type="entry name" value="Glycoside hydrolase, family 3, N-terminal domain"/>
    <property type="match status" value="1"/>
</dbReference>
<dbReference type="GO" id="GO:0009254">
    <property type="term" value="P:peptidoglycan turnover"/>
    <property type="evidence" value="ECO:0007669"/>
    <property type="project" value="TreeGrafter"/>
</dbReference>
<dbReference type="InterPro" id="IPR036962">
    <property type="entry name" value="Glyco_hydro_3_N_sf"/>
</dbReference>
<evidence type="ECO:0000256" key="1">
    <source>
        <dbReference type="ARBA" id="ARBA00001231"/>
    </source>
</evidence>
<dbReference type="PANTHER" id="PTHR30480">
    <property type="entry name" value="BETA-HEXOSAMINIDASE-RELATED"/>
    <property type="match status" value="1"/>
</dbReference>
<feature type="domain" description="Glycoside hydrolase family 3 N-terminal" evidence="6">
    <location>
        <begin position="2"/>
        <end position="71"/>
    </location>
</feature>
<dbReference type="EC" id="3.2.1.52" evidence="3"/>
<proteinExistence type="inferred from homology"/>
<dbReference type="GO" id="GO:0004563">
    <property type="term" value="F:beta-N-acetylhexosaminidase activity"/>
    <property type="evidence" value="ECO:0007669"/>
    <property type="project" value="UniProtKB-EC"/>
</dbReference>
<dbReference type="Proteomes" id="UP000039021">
    <property type="component" value="Unassembled WGS sequence"/>
</dbReference>
<keyword evidence="4" id="KW-0378">Hydrolase</keyword>
<dbReference type="PANTHER" id="PTHR30480:SF13">
    <property type="entry name" value="BETA-HEXOSAMINIDASE"/>
    <property type="match status" value="1"/>
</dbReference>
<evidence type="ECO:0000256" key="2">
    <source>
        <dbReference type="ARBA" id="ARBA00005336"/>
    </source>
</evidence>
<reference evidence="8" key="1">
    <citation type="submission" date="2015-03" db="EMBL/GenBank/DDBJ databases">
        <authorList>
            <consortium name="Pathogen Informatics"/>
        </authorList>
    </citation>
    <scope>NUCLEOTIDE SEQUENCE [LARGE SCALE GENOMIC DNA]</scope>
    <source>
        <strain evidence="8">N09902308</strain>
    </source>
</reference>
<dbReference type="AlphaFoldDB" id="A0A916P9W4"/>
<evidence type="ECO:0000256" key="3">
    <source>
        <dbReference type="ARBA" id="ARBA00012663"/>
    </source>
</evidence>
<sequence>MFSDDLSGMAAISDRFGVSEAVLRTLQAGADIALWVTTKEVPAVLDRLEQALRAGELPMSAVDRSVVRVATMKGPKGGTKRLPRAVREQQMLDAAVQMFSVNG</sequence>
<name>A0A916P9W4_MYCTX</name>
<protein>
    <recommendedName>
        <fullName evidence="3">beta-N-acetylhexosaminidase</fullName>
        <ecNumber evidence="3">3.2.1.52</ecNumber>
    </recommendedName>
</protein>
<dbReference type="EMBL" id="CSBK01003298">
    <property type="protein sequence ID" value="CPA78348.1"/>
    <property type="molecule type" value="Genomic_DNA"/>
</dbReference>
<organism evidence="7 8">
    <name type="scientific">Mycobacterium tuberculosis</name>
    <dbReference type="NCBI Taxonomy" id="1773"/>
    <lineage>
        <taxon>Bacteria</taxon>
        <taxon>Bacillati</taxon>
        <taxon>Actinomycetota</taxon>
        <taxon>Actinomycetes</taxon>
        <taxon>Mycobacteriales</taxon>
        <taxon>Mycobacteriaceae</taxon>
        <taxon>Mycobacterium</taxon>
        <taxon>Mycobacterium tuberculosis complex</taxon>
    </lineage>
</organism>
<keyword evidence="5" id="KW-0326">Glycosidase</keyword>
<evidence type="ECO:0000259" key="6">
    <source>
        <dbReference type="Pfam" id="PF00933"/>
    </source>
</evidence>
<dbReference type="Gene3D" id="1.10.357.10">
    <property type="entry name" value="Tetracycline Repressor, domain 2"/>
    <property type="match status" value="1"/>
</dbReference>
<accession>A0A916P9W4</accession>
<evidence type="ECO:0000256" key="5">
    <source>
        <dbReference type="ARBA" id="ARBA00023295"/>
    </source>
</evidence>
<comment type="caution">
    <text evidence="7">The sequence shown here is derived from an EMBL/GenBank/DDBJ whole genome shotgun (WGS) entry which is preliminary data.</text>
</comment>
<dbReference type="InterPro" id="IPR017853">
    <property type="entry name" value="GH"/>
</dbReference>
<gene>
    <name evidence="7" type="primary">lpqI</name>
    <name evidence="7" type="ORF">ERS007739_04841</name>
</gene>
<dbReference type="Pfam" id="PF00933">
    <property type="entry name" value="Glyco_hydro_3"/>
    <property type="match status" value="1"/>
</dbReference>
<dbReference type="InterPro" id="IPR050226">
    <property type="entry name" value="NagZ_Beta-hexosaminidase"/>
</dbReference>
<keyword evidence="7" id="KW-0449">Lipoprotein</keyword>
<comment type="catalytic activity">
    <reaction evidence="1">
        <text>Hydrolysis of terminal non-reducing N-acetyl-D-hexosamine residues in N-acetyl-beta-D-hexosaminides.</text>
        <dbReference type="EC" id="3.2.1.52"/>
    </reaction>
</comment>
<dbReference type="GO" id="GO:0005975">
    <property type="term" value="P:carbohydrate metabolic process"/>
    <property type="evidence" value="ECO:0007669"/>
    <property type="project" value="InterPro"/>
</dbReference>